<keyword evidence="2" id="KW-1185">Reference proteome</keyword>
<feature type="compositionally biased region" description="Low complexity" evidence="1">
    <location>
        <begin position="10"/>
        <end position="19"/>
    </location>
</feature>
<proteinExistence type="predicted"/>
<feature type="compositionally biased region" description="Pro residues" evidence="1">
    <location>
        <begin position="20"/>
        <end position="33"/>
    </location>
</feature>
<feature type="region of interest" description="Disordered" evidence="1">
    <location>
        <begin position="310"/>
        <end position="329"/>
    </location>
</feature>
<gene>
    <name evidence="3" type="primary">TEX26</name>
</gene>
<reference evidence="3" key="1">
    <citation type="submission" date="2025-08" db="UniProtKB">
        <authorList>
            <consortium name="RefSeq"/>
        </authorList>
    </citation>
    <scope>IDENTIFICATION</scope>
    <source>
        <tissue evidence="3">Blood</tissue>
    </source>
</reference>
<evidence type="ECO:0000256" key="1">
    <source>
        <dbReference type="SAM" id="MobiDB-lite"/>
    </source>
</evidence>
<protein>
    <submittedName>
        <fullName evidence="3">Testis-expressed protein 26 isoform X1</fullName>
    </submittedName>
</protein>
<dbReference type="PANTHER" id="PTHR33769">
    <property type="entry name" value="TESTIS-EXPRESSED PROTEIN 26 ISOFORM X3"/>
    <property type="match status" value="1"/>
</dbReference>
<dbReference type="PANTHER" id="PTHR33769:SF2">
    <property type="entry name" value="TESTIS-EXPRESSED PROTEIN 26"/>
    <property type="match status" value="1"/>
</dbReference>
<name>A0ABM3Z1J7_PANGU</name>
<dbReference type="Proteomes" id="UP001652622">
    <property type="component" value="Unplaced"/>
</dbReference>
<feature type="compositionally biased region" description="Basic and acidic residues" evidence="1">
    <location>
        <begin position="320"/>
        <end position="329"/>
    </location>
</feature>
<dbReference type="RefSeq" id="XP_060542244.1">
    <property type="nucleotide sequence ID" value="XM_060686261.1"/>
</dbReference>
<dbReference type="InterPro" id="IPR043460">
    <property type="entry name" value="MEDAG/TEX26"/>
</dbReference>
<organism evidence="2 3">
    <name type="scientific">Pantherophis guttatus</name>
    <name type="common">Corn snake</name>
    <name type="synonym">Elaphe guttata</name>
    <dbReference type="NCBI Taxonomy" id="94885"/>
    <lineage>
        <taxon>Eukaryota</taxon>
        <taxon>Metazoa</taxon>
        <taxon>Chordata</taxon>
        <taxon>Craniata</taxon>
        <taxon>Vertebrata</taxon>
        <taxon>Euteleostomi</taxon>
        <taxon>Lepidosauria</taxon>
        <taxon>Squamata</taxon>
        <taxon>Bifurcata</taxon>
        <taxon>Unidentata</taxon>
        <taxon>Episquamata</taxon>
        <taxon>Toxicofera</taxon>
        <taxon>Serpentes</taxon>
        <taxon>Colubroidea</taxon>
        <taxon>Colubridae</taxon>
        <taxon>Colubrinae</taxon>
        <taxon>Pantherophis</taxon>
    </lineage>
</organism>
<accession>A0ABM3Z1J7</accession>
<dbReference type="GeneID" id="117661827"/>
<evidence type="ECO:0000313" key="2">
    <source>
        <dbReference type="Proteomes" id="UP001652622"/>
    </source>
</evidence>
<evidence type="ECO:0000313" key="3">
    <source>
        <dbReference type="RefSeq" id="XP_060542244.1"/>
    </source>
</evidence>
<sequence>MQLPERDKSALLPPINGAAPAPPASLPGAPPWRPRSARTAPPPPPPAVGRLKWDPYESTMKHDFVFKSTTDPEADCARAGTGHVIPFQVDEPTAKSIYRDEFCWKPYSKAEPITNGFVTVKDRNNPQPGERFLIWQLPREEAPLPTDSFSPWTKPFSKQDLEEVLKKQYKTVYTRDYLGMQPGAPRDDVAVPPDWKSLLPKPPDTEVRRHYQPQIRAPELMDFTWKYGCNAKRKIPVKGAVPSMTIAQIWNHEHSKHLSTYQKDFGDDYLDILSVLNSVDPEEIKEYVERAPKPEKIILQNFLDRVSGDRMLQRPSSSKKSKENPIRCV</sequence>
<feature type="region of interest" description="Disordered" evidence="1">
    <location>
        <begin position="1"/>
        <end position="52"/>
    </location>
</feature>